<accession>A0A9X2IG43</accession>
<dbReference type="InterPro" id="IPR002937">
    <property type="entry name" value="Amino_oxidase"/>
</dbReference>
<dbReference type="PRINTS" id="PR00411">
    <property type="entry name" value="PNDRDTASEI"/>
</dbReference>
<dbReference type="Pfam" id="PF01593">
    <property type="entry name" value="Amino_oxidase"/>
    <property type="match status" value="1"/>
</dbReference>
<dbReference type="PANTHER" id="PTHR43734">
    <property type="entry name" value="PHYTOENE DESATURASE"/>
    <property type="match status" value="1"/>
</dbReference>
<sequence length="445" mass="46885">MSRVVVVGAGLAGLAAALRCAKQGHEVVLLERGTTLGGALGTVATDGFTWDAGPDRTLLPAVVRDLFRKTGRPLERELDLVPLEAHREHRFPDGTAVRLEAGRAAAIRAVETLSPGLGRAWAAHVGSYASTWEALRPTFEHPVPDAGPGEEAARLLRSRASLARSLRRALPDPRLRAVAAHPFVADGHDPREVPAWAGLVTYLEQTFGTWTLPGGLALLGEHLAARLPLRGVDVRTGVRVTDLRVEPGRRAVRGVVTDAGDVDADVVLLATDPRTLPVGAALLPGLRRTLPALPPRVVHLGLEGSETLDAETVLHPVHEGRRGRPGDPLLVVRPGGTAPAGRTAWTVHVRGTLLEDVPTALARHGLDVRDRVVATLDRSPTELVSAWHGTPLGVRWAGPRTLAQRAEVRTGVDGLHVVGAHAAALPGLPFAGLTAAVAAELVGKA</sequence>
<dbReference type="Proteomes" id="UP001139485">
    <property type="component" value="Unassembled WGS sequence"/>
</dbReference>
<gene>
    <name evidence="2" type="ORF">M8330_15195</name>
</gene>
<keyword evidence="3" id="KW-1185">Reference proteome</keyword>
<name>A0A9X2IG43_9ACTN</name>
<dbReference type="Gene3D" id="3.30.9.10">
    <property type="entry name" value="D-Amino Acid Oxidase, subunit A, domain 2"/>
    <property type="match status" value="1"/>
</dbReference>
<feature type="domain" description="Amine oxidase" evidence="1">
    <location>
        <begin position="11"/>
        <end position="427"/>
    </location>
</feature>
<dbReference type="GO" id="GO:0016491">
    <property type="term" value="F:oxidoreductase activity"/>
    <property type="evidence" value="ECO:0007669"/>
    <property type="project" value="InterPro"/>
</dbReference>
<dbReference type="SUPFAM" id="SSF51905">
    <property type="entry name" value="FAD/NAD(P)-binding domain"/>
    <property type="match status" value="1"/>
</dbReference>
<dbReference type="Gene3D" id="3.50.50.60">
    <property type="entry name" value="FAD/NAD(P)-binding domain"/>
    <property type="match status" value="2"/>
</dbReference>
<dbReference type="RefSeq" id="WP_250828015.1">
    <property type="nucleotide sequence ID" value="NZ_JAMOIL010000021.1"/>
</dbReference>
<reference evidence="2" key="1">
    <citation type="submission" date="2022-05" db="EMBL/GenBank/DDBJ databases">
        <authorList>
            <person name="Tuo L."/>
        </authorList>
    </citation>
    <scope>NUCLEOTIDE SEQUENCE</scope>
    <source>
        <strain evidence="2">BSK12Z-4</strain>
    </source>
</reference>
<dbReference type="PANTHER" id="PTHR43734:SF1">
    <property type="entry name" value="PHYTOENE DESATURASE"/>
    <property type="match status" value="1"/>
</dbReference>
<proteinExistence type="predicted"/>
<evidence type="ECO:0000313" key="2">
    <source>
        <dbReference type="EMBL" id="MCM0621638.1"/>
    </source>
</evidence>
<evidence type="ECO:0000259" key="1">
    <source>
        <dbReference type="Pfam" id="PF01593"/>
    </source>
</evidence>
<evidence type="ECO:0000313" key="3">
    <source>
        <dbReference type="Proteomes" id="UP001139485"/>
    </source>
</evidence>
<dbReference type="EMBL" id="JAMOIL010000021">
    <property type="protein sequence ID" value="MCM0621638.1"/>
    <property type="molecule type" value="Genomic_DNA"/>
</dbReference>
<organism evidence="2 3">
    <name type="scientific">Nocardioides bruguierae</name>
    <dbReference type="NCBI Taxonomy" id="2945102"/>
    <lineage>
        <taxon>Bacteria</taxon>
        <taxon>Bacillati</taxon>
        <taxon>Actinomycetota</taxon>
        <taxon>Actinomycetes</taxon>
        <taxon>Propionibacteriales</taxon>
        <taxon>Nocardioidaceae</taxon>
        <taxon>Nocardioides</taxon>
    </lineage>
</organism>
<dbReference type="InterPro" id="IPR036188">
    <property type="entry name" value="FAD/NAD-bd_sf"/>
</dbReference>
<protein>
    <submittedName>
        <fullName evidence="2">FAD-dependent oxidoreductase</fullName>
    </submittedName>
</protein>
<comment type="caution">
    <text evidence="2">The sequence shown here is derived from an EMBL/GenBank/DDBJ whole genome shotgun (WGS) entry which is preliminary data.</text>
</comment>
<dbReference type="AlphaFoldDB" id="A0A9X2IG43"/>